<reference evidence="1" key="2">
    <citation type="journal article" date="2015" name="Fish Shellfish Immunol.">
        <title>Early steps in the European eel (Anguilla anguilla)-Vibrio vulnificus interaction in the gills: Role of the RtxA13 toxin.</title>
        <authorList>
            <person name="Callol A."/>
            <person name="Pajuelo D."/>
            <person name="Ebbesson L."/>
            <person name="Teles M."/>
            <person name="MacKenzie S."/>
            <person name="Amaro C."/>
        </authorList>
    </citation>
    <scope>NUCLEOTIDE SEQUENCE</scope>
</reference>
<organism evidence="1">
    <name type="scientific">Anguilla anguilla</name>
    <name type="common">European freshwater eel</name>
    <name type="synonym">Muraena anguilla</name>
    <dbReference type="NCBI Taxonomy" id="7936"/>
    <lineage>
        <taxon>Eukaryota</taxon>
        <taxon>Metazoa</taxon>
        <taxon>Chordata</taxon>
        <taxon>Craniata</taxon>
        <taxon>Vertebrata</taxon>
        <taxon>Euteleostomi</taxon>
        <taxon>Actinopterygii</taxon>
        <taxon>Neopterygii</taxon>
        <taxon>Teleostei</taxon>
        <taxon>Anguilliformes</taxon>
        <taxon>Anguillidae</taxon>
        <taxon>Anguilla</taxon>
    </lineage>
</organism>
<accession>A0A0E9UWS3</accession>
<dbReference type="AlphaFoldDB" id="A0A0E9UWS3"/>
<dbReference type="EMBL" id="GBXM01039164">
    <property type="protein sequence ID" value="JAH69413.1"/>
    <property type="molecule type" value="Transcribed_RNA"/>
</dbReference>
<proteinExistence type="predicted"/>
<evidence type="ECO:0000313" key="1">
    <source>
        <dbReference type="EMBL" id="JAH69413.1"/>
    </source>
</evidence>
<name>A0A0E9UWS3_ANGAN</name>
<protein>
    <submittedName>
        <fullName evidence="1">Uncharacterized protein</fullName>
    </submittedName>
</protein>
<reference evidence="1" key="1">
    <citation type="submission" date="2014-11" db="EMBL/GenBank/DDBJ databases">
        <authorList>
            <person name="Amaro Gonzalez C."/>
        </authorList>
    </citation>
    <scope>NUCLEOTIDE SEQUENCE</scope>
</reference>
<sequence length="21" mass="2671">MDFFMELLLFLVQKWEKENIP</sequence>